<evidence type="ECO:0000256" key="2">
    <source>
        <dbReference type="ARBA" id="ARBA00022741"/>
    </source>
</evidence>
<dbReference type="SUPFAM" id="SSF56112">
    <property type="entry name" value="Protein kinase-like (PK-like)"/>
    <property type="match status" value="1"/>
</dbReference>
<organism evidence="8 9">
    <name type="scientific">Lentisphaera profundi</name>
    <dbReference type="NCBI Taxonomy" id="1658616"/>
    <lineage>
        <taxon>Bacteria</taxon>
        <taxon>Pseudomonadati</taxon>
        <taxon>Lentisphaerota</taxon>
        <taxon>Lentisphaeria</taxon>
        <taxon>Lentisphaerales</taxon>
        <taxon>Lentisphaeraceae</taxon>
        <taxon>Lentisphaera</taxon>
    </lineage>
</organism>
<keyword evidence="4 5" id="KW-0067">ATP-binding</keyword>
<accession>A0ABY7VXZ4</accession>
<name>A0ABY7VXZ4_9BACT</name>
<dbReference type="PROSITE" id="PS00107">
    <property type="entry name" value="PROTEIN_KINASE_ATP"/>
    <property type="match status" value="1"/>
</dbReference>
<dbReference type="Proteomes" id="UP001214250">
    <property type="component" value="Chromosome 2"/>
</dbReference>
<dbReference type="Pfam" id="PF00069">
    <property type="entry name" value="Pkinase"/>
    <property type="match status" value="1"/>
</dbReference>
<evidence type="ECO:0000256" key="3">
    <source>
        <dbReference type="ARBA" id="ARBA00022777"/>
    </source>
</evidence>
<dbReference type="Gene3D" id="2.60.120.200">
    <property type="match status" value="1"/>
</dbReference>
<proteinExistence type="predicted"/>
<keyword evidence="2 5" id="KW-0547">Nucleotide-binding</keyword>
<evidence type="ECO:0000313" key="9">
    <source>
        <dbReference type="Proteomes" id="UP001214250"/>
    </source>
</evidence>
<dbReference type="Gene3D" id="3.80.10.10">
    <property type="entry name" value="Ribonuclease Inhibitor"/>
    <property type="match status" value="2"/>
</dbReference>
<evidence type="ECO:0000256" key="1">
    <source>
        <dbReference type="ARBA" id="ARBA00022679"/>
    </source>
</evidence>
<dbReference type="InterPro" id="IPR057207">
    <property type="entry name" value="FBXL15_LRR"/>
</dbReference>
<dbReference type="InterPro" id="IPR013320">
    <property type="entry name" value="ConA-like_dom_sf"/>
</dbReference>
<evidence type="ECO:0000256" key="6">
    <source>
        <dbReference type="SAM" id="MobiDB-lite"/>
    </source>
</evidence>
<dbReference type="PROSITE" id="PS50011">
    <property type="entry name" value="PROTEIN_KINASE_DOM"/>
    <property type="match status" value="1"/>
</dbReference>
<sequence>MSNDDHVQVLGKYVLKKILGKGAMGTVWLSSHPRLNLPVAVKILDRSLALESTEYIQSFIEEGRTAAIINHPNIVRIYDADHDHGEHFLVMEYVDGCNIRQKAKQAGGSLPVQEVLELAIKMTEALKEAQSVGIVHRDIKPENIMMTSEGKLKLADLGIAKRATGVQEEKGYAIGTPHYIPPEQALDARDADHRSDMYSLGATMYHLLTGQVPFDDTCSKTIMMKQVQEPLVHPKNIKPDLPDNICAVICRMMEKNPAERYQDFDTLLDDLNKIKYTNADVGALHATIIYDSLARTKVTKPSKKSGTKKASKKLTHSKSKGTSSLSKTHKNFIIALCLSISVLAMILYYSLSRSSELGPAIAGVNKGKIKKQQLAETRPVKINGDSLNTSSQKPLKTTSILNEALIFQADFNDTNGKIIHDKISNKKGLIQNNPKFVDVPHVTGKAIDFDGVYDFIYFKNFIPVSGNKARSVSLWLLPHKLQGKQTIVFYGQIAAGKCFKLYLENDELRFGINYQFISSDYTMSANTWTHIALTIPSGTTNINKSAKIYINGVLQKLKQSGTGTVFDTGSFVGLHIAKHPDHSRFLYDGLMDELLIYKKDLSLGEIQDLYQRGAKRMPSLLDDKSKSPVNISKKTVPTLKELPSTSPFKDWPTQITVSKGKHKNAHGIYQIDRKNLFNDLPVYISANGYYIYRRKLNWARTRKGWVLEKGAPILDKWKGLSWLNNGEYPWDGEWKHAWRVEKGAIALTSLAKTNLTNEAFDTKITDRKIAEYIFTKKGKPAMTIALANKEISISSLQEIPDQAFKIVLIDYLVKPSSSFTNDDLKTLSLCTDLRFLRFWGCNTRAVTDVGVQHLIKLKKLEYIYLRGAPLTDLSAKHFSSIKSLRELNFGGKKVTDKGLSYVCSNKNLIDICLEDTVLTDSGLKALTTLNKLQGLHLGGVKSVTDKGLIHLSQIKNMKSLHLNGTSVTDTGIAKLKVALPKCKIFK</sequence>
<evidence type="ECO:0000256" key="4">
    <source>
        <dbReference type="ARBA" id="ARBA00022840"/>
    </source>
</evidence>
<dbReference type="InterPro" id="IPR032675">
    <property type="entry name" value="LRR_dom_sf"/>
</dbReference>
<keyword evidence="3 8" id="KW-0418">Kinase</keyword>
<dbReference type="PANTHER" id="PTHR43289">
    <property type="entry name" value="MITOGEN-ACTIVATED PROTEIN KINASE KINASE KINASE 20-RELATED"/>
    <property type="match status" value="1"/>
</dbReference>
<evidence type="ECO:0000313" key="8">
    <source>
        <dbReference type="EMBL" id="WDE98972.1"/>
    </source>
</evidence>
<dbReference type="GO" id="GO:0016301">
    <property type="term" value="F:kinase activity"/>
    <property type="evidence" value="ECO:0007669"/>
    <property type="project" value="UniProtKB-KW"/>
</dbReference>
<dbReference type="Gene3D" id="3.30.200.20">
    <property type="entry name" value="Phosphorylase Kinase, domain 1"/>
    <property type="match status" value="1"/>
</dbReference>
<evidence type="ECO:0000256" key="5">
    <source>
        <dbReference type="PROSITE-ProRule" id="PRU10141"/>
    </source>
</evidence>
<keyword evidence="1" id="KW-0808">Transferase</keyword>
<dbReference type="PROSITE" id="PS00108">
    <property type="entry name" value="PROTEIN_KINASE_ST"/>
    <property type="match status" value="1"/>
</dbReference>
<dbReference type="RefSeq" id="WP_274153837.1">
    <property type="nucleotide sequence ID" value="NZ_CP117812.1"/>
</dbReference>
<gene>
    <name evidence="8" type="ORF">PQO03_14120</name>
</gene>
<dbReference type="SUPFAM" id="SSF52047">
    <property type="entry name" value="RNI-like"/>
    <property type="match status" value="1"/>
</dbReference>
<protein>
    <submittedName>
        <fullName evidence="8">Protein kinase</fullName>
    </submittedName>
</protein>
<feature type="compositionally biased region" description="Basic residues" evidence="6">
    <location>
        <begin position="300"/>
        <end position="319"/>
    </location>
</feature>
<dbReference type="InterPro" id="IPR000719">
    <property type="entry name" value="Prot_kinase_dom"/>
</dbReference>
<dbReference type="SUPFAM" id="SSF49899">
    <property type="entry name" value="Concanavalin A-like lectins/glucanases"/>
    <property type="match status" value="1"/>
</dbReference>
<dbReference type="Gene3D" id="1.10.510.10">
    <property type="entry name" value="Transferase(Phosphotransferase) domain 1"/>
    <property type="match status" value="1"/>
</dbReference>
<evidence type="ECO:0000259" key="7">
    <source>
        <dbReference type="PROSITE" id="PS50011"/>
    </source>
</evidence>
<dbReference type="EMBL" id="CP117812">
    <property type="protein sequence ID" value="WDE98972.1"/>
    <property type="molecule type" value="Genomic_DNA"/>
</dbReference>
<feature type="domain" description="Protein kinase" evidence="7">
    <location>
        <begin position="13"/>
        <end position="288"/>
    </location>
</feature>
<dbReference type="PANTHER" id="PTHR43289:SF6">
    <property type="entry name" value="SERINE_THREONINE-PROTEIN KINASE NEKL-3"/>
    <property type="match status" value="1"/>
</dbReference>
<dbReference type="CDD" id="cd14014">
    <property type="entry name" value="STKc_PknB_like"/>
    <property type="match status" value="1"/>
</dbReference>
<dbReference type="Pfam" id="PF13385">
    <property type="entry name" value="Laminin_G_3"/>
    <property type="match status" value="1"/>
</dbReference>
<dbReference type="InterPro" id="IPR011009">
    <property type="entry name" value="Kinase-like_dom_sf"/>
</dbReference>
<dbReference type="SMART" id="SM00220">
    <property type="entry name" value="S_TKc"/>
    <property type="match status" value="1"/>
</dbReference>
<reference evidence="8 9" key="1">
    <citation type="submission" date="2023-02" db="EMBL/GenBank/DDBJ databases">
        <title>Genome sequence of Lentisphaera profundi SAORIC-696.</title>
        <authorList>
            <person name="Kim e."/>
            <person name="Cho J.-C."/>
            <person name="Choi A."/>
            <person name="Kang I."/>
        </authorList>
    </citation>
    <scope>NUCLEOTIDE SEQUENCE [LARGE SCALE GENOMIC DNA]</scope>
    <source>
        <strain evidence="8 9">SAORIC-696</strain>
    </source>
</reference>
<dbReference type="InterPro" id="IPR008271">
    <property type="entry name" value="Ser/Thr_kinase_AS"/>
</dbReference>
<keyword evidence="9" id="KW-1185">Reference proteome</keyword>
<dbReference type="SMART" id="SM00367">
    <property type="entry name" value="LRR_CC"/>
    <property type="match status" value="3"/>
</dbReference>
<feature type="region of interest" description="Disordered" evidence="6">
    <location>
        <begin position="300"/>
        <end position="324"/>
    </location>
</feature>
<dbReference type="InterPro" id="IPR006553">
    <property type="entry name" value="Leu-rich_rpt_Cys-con_subtyp"/>
</dbReference>
<dbReference type="InterPro" id="IPR017441">
    <property type="entry name" value="Protein_kinase_ATP_BS"/>
</dbReference>
<dbReference type="Pfam" id="PF25372">
    <property type="entry name" value="DUF7885"/>
    <property type="match status" value="1"/>
</dbReference>
<feature type="binding site" evidence="5">
    <location>
        <position position="42"/>
    </location>
    <ligand>
        <name>ATP</name>
        <dbReference type="ChEBI" id="CHEBI:30616"/>
    </ligand>
</feature>